<dbReference type="EMBL" id="JAHRHJ020003813">
    <property type="protein sequence ID" value="KAH9289071.1"/>
    <property type="molecule type" value="Genomic_DNA"/>
</dbReference>
<dbReference type="Gene3D" id="2.120.10.80">
    <property type="entry name" value="Kelch-type beta propeller"/>
    <property type="match status" value="1"/>
</dbReference>
<evidence type="ECO:0000313" key="4">
    <source>
        <dbReference type="Proteomes" id="UP000824469"/>
    </source>
</evidence>
<proteinExistence type="predicted"/>
<name>A0AA38BRX2_TAXCH</name>
<evidence type="ECO:0000313" key="3">
    <source>
        <dbReference type="EMBL" id="KAH9289071.1"/>
    </source>
</evidence>
<reference evidence="3 4" key="1">
    <citation type="journal article" date="2021" name="Nat. Plants">
        <title>The Taxus genome provides insights into paclitaxel biosynthesis.</title>
        <authorList>
            <person name="Xiong X."/>
            <person name="Gou J."/>
            <person name="Liao Q."/>
            <person name="Li Y."/>
            <person name="Zhou Q."/>
            <person name="Bi G."/>
            <person name="Li C."/>
            <person name="Du R."/>
            <person name="Wang X."/>
            <person name="Sun T."/>
            <person name="Guo L."/>
            <person name="Liang H."/>
            <person name="Lu P."/>
            <person name="Wu Y."/>
            <person name="Zhang Z."/>
            <person name="Ro D.K."/>
            <person name="Shang Y."/>
            <person name="Huang S."/>
            <person name="Yan J."/>
        </authorList>
    </citation>
    <scope>NUCLEOTIDE SEQUENCE [LARGE SCALE GENOMIC DNA]</scope>
    <source>
        <strain evidence="3">Ta-2019</strain>
    </source>
</reference>
<accession>A0AA38BRX2</accession>
<evidence type="ECO:0000256" key="2">
    <source>
        <dbReference type="ARBA" id="ARBA00022737"/>
    </source>
</evidence>
<dbReference type="PANTHER" id="PTHR46122:SF1">
    <property type="entry name" value="F-BOX DOMAIN-CONTAINING PROTEIN"/>
    <property type="match status" value="1"/>
</dbReference>
<comment type="caution">
    <text evidence="3">The sequence shown here is derived from an EMBL/GenBank/DDBJ whole genome shotgun (WGS) entry which is preliminary data.</text>
</comment>
<dbReference type="PANTHER" id="PTHR46122">
    <property type="entry name" value="GALACTOSE OXIDASE/KELCH REPEAT PROTEIN-RELATED"/>
    <property type="match status" value="1"/>
</dbReference>
<dbReference type="InterPro" id="IPR006652">
    <property type="entry name" value="Kelch_1"/>
</dbReference>
<dbReference type="AlphaFoldDB" id="A0AA38BRX2"/>
<keyword evidence="2" id="KW-0677">Repeat</keyword>
<gene>
    <name evidence="3" type="ORF">KI387_033188</name>
</gene>
<sequence>VKKGRLWQGVAIPLGLFVNRQSFIIQSWALGKRCLIFIPPKSSAQGFSLDDKFYVIGGMISNTESLTCGEEFNLETRTWRKIPNMYPGGNGAAHAPPMVAVVNDQLYAVEYSQNEVKKYNKETNTWKVLGRLPVRADSTNGWACGNDLIVIGGQRGPDGESIEMNSWHPTPDEGPPQWNVLAVKEHQGVFVYNCAVMGC</sequence>
<dbReference type="SUPFAM" id="SSF117281">
    <property type="entry name" value="Kelch motif"/>
    <property type="match status" value="1"/>
</dbReference>
<evidence type="ECO:0008006" key="5">
    <source>
        <dbReference type="Google" id="ProtNLM"/>
    </source>
</evidence>
<dbReference type="InterPro" id="IPR015915">
    <property type="entry name" value="Kelch-typ_b-propeller"/>
</dbReference>
<dbReference type="OMA" id="QFIHNFC"/>
<organism evidence="3 4">
    <name type="scientific">Taxus chinensis</name>
    <name type="common">Chinese yew</name>
    <name type="synonym">Taxus wallichiana var. chinensis</name>
    <dbReference type="NCBI Taxonomy" id="29808"/>
    <lineage>
        <taxon>Eukaryota</taxon>
        <taxon>Viridiplantae</taxon>
        <taxon>Streptophyta</taxon>
        <taxon>Embryophyta</taxon>
        <taxon>Tracheophyta</taxon>
        <taxon>Spermatophyta</taxon>
        <taxon>Pinopsida</taxon>
        <taxon>Pinidae</taxon>
        <taxon>Conifers II</taxon>
        <taxon>Cupressales</taxon>
        <taxon>Taxaceae</taxon>
        <taxon>Taxus</taxon>
    </lineage>
</organism>
<keyword evidence="1" id="KW-0880">Kelch repeat</keyword>
<protein>
    <recommendedName>
        <fullName evidence="5">F-box/kelch-repeat protein</fullName>
    </recommendedName>
</protein>
<dbReference type="GO" id="GO:0005634">
    <property type="term" value="C:nucleus"/>
    <property type="evidence" value="ECO:0007669"/>
    <property type="project" value="TreeGrafter"/>
</dbReference>
<evidence type="ECO:0000256" key="1">
    <source>
        <dbReference type="ARBA" id="ARBA00022441"/>
    </source>
</evidence>
<feature type="non-terminal residue" evidence="3">
    <location>
        <position position="1"/>
    </location>
</feature>
<dbReference type="Proteomes" id="UP000824469">
    <property type="component" value="Unassembled WGS sequence"/>
</dbReference>
<keyword evidence="4" id="KW-1185">Reference proteome</keyword>
<dbReference type="Pfam" id="PF01344">
    <property type="entry name" value="Kelch_1"/>
    <property type="match status" value="1"/>
</dbReference>
<dbReference type="InterPro" id="IPR052439">
    <property type="entry name" value="F-box/Kelch-repeat"/>
</dbReference>